<feature type="domain" description="Endoribonuclease L-PSP/chorismate mutase-like" evidence="1">
    <location>
        <begin position="9"/>
        <end position="145"/>
    </location>
</feature>
<gene>
    <name evidence="2" type="ORF">EV191_10888</name>
</gene>
<evidence type="ECO:0000313" key="3">
    <source>
        <dbReference type="Proteomes" id="UP000294911"/>
    </source>
</evidence>
<dbReference type="RefSeq" id="WP_132878320.1">
    <property type="nucleotide sequence ID" value="NZ_SLXQ01000008.1"/>
</dbReference>
<reference evidence="2 3" key="1">
    <citation type="submission" date="2019-03" db="EMBL/GenBank/DDBJ databases">
        <title>Genomic Encyclopedia of Type Strains, Phase IV (KMG-IV): sequencing the most valuable type-strain genomes for metagenomic binning, comparative biology and taxonomic classification.</title>
        <authorList>
            <person name="Goeker M."/>
        </authorList>
    </citation>
    <scope>NUCLEOTIDE SEQUENCE [LARGE SCALE GENOMIC DNA]</scope>
    <source>
        <strain evidence="2 3">DSM 45765</strain>
    </source>
</reference>
<evidence type="ECO:0000259" key="1">
    <source>
        <dbReference type="Pfam" id="PF14588"/>
    </source>
</evidence>
<protein>
    <submittedName>
        <fullName evidence="2">Enamine deaminase RidA (YjgF/YER057c/UK114 family)</fullName>
    </submittedName>
</protein>
<dbReference type="InterPro" id="IPR035959">
    <property type="entry name" value="RutC-like_sf"/>
</dbReference>
<sequence>MTATNNCASRLAELGLSLPEPPATPPSFAPYSRDGQLVYSSGQIAVQDGQLIATGRLGAEIDVATGQEAARVCALSILAQLDAAAGSLDEVEQLLKVTVFVASTPDFTQQPQVANGASDLLTAVLGAAGEHARSAVGVAALPLGTPVEIEVIARLRTGASV</sequence>
<dbReference type="EMBL" id="SLXQ01000008">
    <property type="protein sequence ID" value="TCP50002.1"/>
    <property type="molecule type" value="Genomic_DNA"/>
</dbReference>
<dbReference type="CDD" id="cd02199">
    <property type="entry name" value="YjgF_YER057c_UK114_like_1"/>
    <property type="match status" value="1"/>
</dbReference>
<proteinExistence type="predicted"/>
<name>A0A4R2QKN0_9PSEU</name>
<dbReference type="OrthoDB" id="9806229at2"/>
<dbReference type="Gene3D" id="3.30.1330.40">
    <property type="entry name" value="RutC-like"/>
    <property type="match status" value="1"/>
</dbReference>
<dbReference type="AlphaFoldDB" id="A0A4R2QKN0"/>
<keyword evidence="3" id="KW-1185">Reference proteome</keyword>
<dbReference type="PANTHER" id="PTHR43760">
    <property type="entry name" value="ENDORIBONUCLEASE-RELATED"/>
    <property type="match status" value="1"/>
</dbReference>
<dbReference type="PANTHER" id="PTHR43760:SF1">
    <property type="entry name" value="ENDORIBONUCLEASE L-PSP_CHORISMATE MUTASE-LIKE DOMAIN-CONTAINING PROTEIN"/>
    <property type="match status" value="1"/>
</dbReference>
<dbReference type="Pfam" id="PF14588">
    <property type="entry name" value="YjgF_endoribonc"/>
    <property type="match status" value="1"/>
</dbReference>
<evidence type="ECO:0000313" key="2">
    <source>
        <dbReference type="EMBL" id="TCP50002.1"/>
    </source>
</evidence>
<organism evidence="2 3">
    <name type="scientific">Tamaricihabitans halophyticus</name>
    <dbReference type="NCBI Taxonomy" id="1262583"/>
    <lineage>
        <taxon>Bacteria</taxon>
        <taxon>Bacillati</taxon>
        <taxon>Actinomycetota</taxon>
        <taxon>Actinomycetes</taxon>
        <taxon>Pseudonocardiales</taxon>
        <taxon>Pseudonocardiaceae</taxon>
        <taxon>Tamaricihabitans</taxon>
    </lineage>
</organism>
<accession>A0A4R2QKN0</accession>
<dbReference type="Proteomes" id="UP000294911">
    <property type="component" value="Unassembled WGS sequence"/>
</dbReference>
<dbReference type="InterPro" id="IPR013813">
    <property type="entry name" value="Endoribo_LPSP/chorism_mut-like"/>
</dbReference>
<dbReference type="SUPFAM" id="SSF55298">
    <property type="entry name" value="YjgF-like"/>
    <property type="match status" value="1"/>
</dbReference>
<comment type="caution">
    <text evidence="2">The sequence shown here is derived from an EMBL/GenBank/DDBJ whole genome shotgun (WGS) entry which is preliminary data.</text>
</comment>